<reference evidence="2" key="2">
    <citation type="submission" date="2021-05" db="EMBL/GenBank/DDBJ databases">
        <title>Protein family content uncovers lineage relationships and bacterial pathway maintenance mechanisms in DPANN archaea.</title>
        <authorList>
            <person name="Castelle C.J."/>
            <person name="Meheust R."/>
            <person name="Jaffe A.L."/>
            <person name="Seitz K."/>
            <person name="Gong X."/>
            <person name="Baker B.J."/>
            <person name="Banfield J.F."/>
        </authorList>
    </citation>
    <scope>NUCLEOTIDE SEQUENCE</scope>
    <source>
        <strain evidence="2">RIFCSPLOWO2_01_FULL_58_19</strain>
    </source>
</reference>
<name>A0A8T4LA72_9ARCH</name>
<feature type="transmembrane region" description="Helical" evidence="1">
    <location>
        <begin position="101"/>
        <end position="117"/>
    </location>
</feature>
<gene>
    <name evidence="2" type="ORF">J4203_01175</name>
</gene>
<keyword evidence="1" id="KW-0812">Transmembrane</keyword>
<sequence length="118" mass="13824">MLLRFLSHLVGLDLPWVANDLLLDFLAMAAFSFFFFWIFDDYKGFRSGLYRFTMVFLFLWAVLDVLQLMGWKPLTHSFTLEFFVFQLGIGTLLAGTRLHKHTTVIILMVFFIGSWLVT</sequence>
<feature type="transmembrane region" description="Helical" evidence="1">
    <location>
        <begin position="48"/>
        <end position="68"/>
    </location>
</feature>
<proteinExistence type="predicted"/>
<protein>
    <submittedName>
        <fullName evidence="2">Uncharacterized protein</fullName>
    </submittedName>
</protein>
<accession>A0A8T4LA72</accession>
<dbReference type="AlphaFoldDB" id="A0A8T4LA72"/>
<evidence type="ECO:0000313" key="2">
    <source>
        <dbReference type="EMBL" id="MBS3062459.1"/>
    </source>
</evidence>
<comment type="caution">
    <text evidence="2">The sequence shown here is derived from an EMBL/GenBank/DDBJ whole genome shotgun (WGS) entry which is preliminary data.</text>
</comment>
<keyword evidence="1" id="KW-0472">Membrane</keyword>
<evidence type="ECO:0000256" key="1">
    <source>
        <dbReference type="SAM" id="Phobius"/>
    </source>
</evidence>
<feature type="transmembrane region" description="Helical" evidence="1">
    <location>
        <begin position="20"/>
        <end position="39"/>
    </location>
</feature>
<keyword evidence="1" id="KW-1133">Transmembrane helix</keyword>
<dbReference type="EMBL" id="JAGVWE010000002">
    <property type="protein sequence ID" value="MBS3062459.1"/>
    <property type="molecule type" value="Genomic_DNA"/>
</dbReference>
<evidence type="ECO:0000313" key="3">
    <source>
        <dbReference type="Proteomes" id="UP000678237"/>
    </source>
</evidence>
<reference evidence="2" key="1">
    <citation type="submission" date="2021-03" db="EMBL/GenBank/DDBJ databases">
        <authorList>
            <person name="Jaffe A."/>
        </authorList>
    </citation>
    <scope>NUCLEOTIDE SEQUENCE</scope>
    <source>
        <strain evidence="2">RIFCSPLOWO2_01_FULL_58_19</strain>
    </source>
</reference>
<dbReference type="Proteomes" id="UP000678237">
    <property type="component" value="Unassembled WGS sequence"/>
</dbReference>
<organism evidence="2 3">
    <name type="scientific">Candidatus Iainarchaeum sp</name>
    <dbReference type="NCBI Taxonomy" id="3101447"/>
    <lineage>
        <taxon>Archaea</taxon>
        <taxon>Candidatus Iainarchaeota</taxon>
        <taxon>Candidatus Iainarchaeia</taxon>
        <taxon>Candidatus Iainarchaeales</taxon>
        <taxon>Candidatus Iainarchaeaceae</taxon>
        <taxon>Candidatus Iainarchaeum</taxon>
    </lineage>
</organism>